<dbReference type="OrthoDB" id="9804199at2"/>
<dbReference type="RefSeq" id="WP_046871441.1">
    <property type="nucleotide sequence ID" value="NZ_BAAAXI010000125.1"/>
</dbReference>
<evidence type="ECO:0000259" key="5">
    <source>
        <dbReference type="PROSITE" id="PS50893"/>
    </source>
</evidence>
<keyword evidence="3" id="KW-0547">Nucleotide-binding</keyword>
<dbReference type="InterPro" id="IPR027417">
    <property type="entry name" value="P-loop_NTPase"/>
</dbReference>
<dbReference type="Proteomes" id="UP000076244">
    <property type="component" value="Chromosome"/>
</dbReference>
<evidence type="ECO:0000313" key="9">
    <source>
        <dbReference type="Proteomes" id="UP000076405"/>
    </source>
</evidence>
<evidence type="ECO:0000256" key="3">
    <source>
        <dbReference type="ARBA" id="ARBA00022741"/>
    </source>
</evidence>
<dbReference type="PIRSF" id="PIRSF039085">
    <property type="entry name" value="ABC_ATPase_HisP"/>
    <property type="match status" value="1"/>
</dbReference>
<dbReference type="InterPro" id="IPR003593">
    <property type="entry name" value="AAA+_ATPase"/>
</dbReference>
<keyword evidence="2" id="KW-0813">Transport</keyword>
<dbReference type="Pfam" id="PF00005">
    <property type="entry name" value="ABC_tran"/>
    <property type="match status" value="1"/>
</dbReference>
<evidence type="ECO:0000256" key="4">
    <source>
        <dbReference type="ARBA" id="ARBA00022840"/>
    </source>
</evidence>
<gene>
    <name evidence="6" type="ORF">ADU70_2043</name>
    <name evidence="7" type="ORF">ADU72_0609</name>
</gene>
<dbReference type="FunFam" id="3.40.50.300:FF:000020">
    <property type="entry name" value="Amino acid ABC transporter ATP-binding component"/>
    <property type="match status" value="1"/>
</dbReference>
<proteinExistence type="inferred from homology"/>
<evidence type="ECO:0000256" key="1">
    <source>
        <dbReference type="ARBA" id="ARBA00005417"/>
    </source>
</evidence>
<name>A0A143ARW5_9LACO</name>
<keyword evidence="4 6" id="KW-0067">ATP-binding</keyword>
<sequence>MSMIEFHDVEKYYGKFHALYNVNLTIEAGETVVLIGPSGSGKSTLIRTVNGLERINKGQLIVDGFDLADKKTDMNKIRKNVGMVFQHFNLYQNKTVLENIMLAPRIVLKRDEDKNKKLAMQLLDKVGLADKAESYPAQLSGGQAQRIAIARSLAMEPKCILFDEPTSALDPEMIDDVLNVMKDIARDSSMTMLVVTHEMGFAREVGDRVVFMADGHILEDDTKEKFFDGQPSNERARQFLSKIIKH</sequence>
<dbReference type="Proteomes" id="UP000076405">
    <property type="component" value="Chromosome"/>
</dbReference>
<dbReference type="SUPFAM" id="SSF52540">
    <property type="entry name" value="P-loop containing nucleoside triphosphate hydrolases"/>
    <property type="match status" value="1"/>
</dbReference>
<comment type="similarity">
    <text evidence="1">Belongs to the ABC transporter superfamily.</text>
</comment>
<dbReference type="PROSITE" id="PS50893">
    <property type="entry name" value="ABC_TRANSPORTER_2"/>
    <property type="match status" value="1"/>
</dbReference>
<organism evidence="6 9">
    <name type="scientific">Pediococcus damnosus</name>
    <dbReference type="NCBI Taxonomy" id="51663"/>
    <lineage>
        <taxon>Bacteria</taxon>
        <taxon>Bacillati</taxon>
        <taxon>Bacillota</taxon>
        <taxon>Bacilli</taxon>
        <taxon>Lactobacillales</taxon>
        <taxon>Lactobacillaceae</taxon>
        <taxon>Pediococcus</taxon>
    </lineage>
</organism>
<evidence type="ECO:0000256" key="2">
    <source>
        <dbReference type="ARBA" id="ARBA00022448"/>
    </source>
</evidence>
<dbReference type="InterPro" id="IPR003439">
    <property type="entry name" value="ABC_transporter-like_ATP-bd"/>
</dbReference>
<accession>A0A143ARW5</accession>
<dbReference type="GeneID" id="57275877"/>
<feature type="domain" description="ABC transporter" evidence="5">
    <location>
        <begin position="4"/>
        <end position="239"/>
    </location>
</feature>
<dbReference type="KEGG" id="pdm:ADU72_0609"/>
<evidence type="ECO:0000313" key="8">
    <source>
        <dbReference type="Proteomes" id="UP000076244"/>
    </source>
</evidence>
<dbReference type="InterPro" id="IPR030679">
    <property type="entry name" value="ABC_ATPase_HisP-typ"/>
</dbReference>
<dbReference type="Gene3D" id="3.40.50.300">
    <property type="entry name" value="P-loop containing nucleotide triphosphate hydrolases"/>
    <property type="match status" value="1"/>
</dbReference>
<dbReference type="PANTHER" id="PTHR43166">
    <property type="entry name" value="AMINO ACID IMPORT ATP-BINDING PROTEIN"/>
    <property type="match status" value="1"/>
</dbReference>
<dbReference type="EMBL" id="CP012275">
    <property type="protein sequence ID" value="AMV63509.1"/>
    <property type="molecule type" value="Genomic_DNA"/>
</dbReference>
<dbReference type="SMART" id="SM00382">
    <property type="entry name" value="AAA"/>
    <property type="match status" value="1"/>
</dbReference>
<dbReference type="CDD" id="cd03262">
    <property type="entry name" value="ABC_HisP_GlnQ"/>
    <property type="match status" value="1"/>
</dbReference>
<dbReference type="InterPro" id="IPR050086">
    <property type="entry name" value="MetN_ABC_transporter-like"/>
</dbReference>
<dbReference type="GO" id="GO:0005524">
    <property type="term" value="F:ATP binding"/>
    <property type="evidence" value="ECO:0007669"/>
    <property type="project" value="UniProtKB-KW"/>
</dbReference>
<dbReference type="GO" id="GO:0016887">
    <property type="term" value="F:ATP hydrolysis activity"/>
    <property type="evidence" value="ECO:0007669"/>
    <property type="project" value="InterPro"/>
</dbReference>
<dbReference type="PANTHER" id="PTHR43166:SF4">
    <property type="entry name" value="PHOSPHONATES IMPORT ATP-BINDING PROTEIN PHNC"/>
    <property type="match status" value="1"/>
</dbReference>
<dbReference type="EMBL" id="CP012288">
    <property type="protein sequence ID" value="AMV66554.1"/>
    <property type="molecule type" value="Genomic_DNA"/>
</dbReference>
<dbReference type="PROSITE" id="PS00211">
    <property type="entry name" value="ABC_TRANSPORTER_1"/>
    <property type="match status" value="1"/>
</dbReference>
<evidence type="ECO:0000313" key="7">
    <source>
        <dbReference type="EMBL" id="AMV66554.1"/>
    </source>
</evidence>
<dbReference type="InterPro" id="IPR017871">
    <property type="entry name" value="ABC_transporter-like_CS"/>
</dbReference>
<reference evidence="8 9" key="1">
    <citation type="journal article" date="2016" name="PLoS ONE">
        <title>The Identification of Novel Diagnostic Marker Genes for the Detection of Beer Spoiling Pediococcus damnosus Strains Using the BlAst Diagnostic Gene findEr.</title>
        <authorList>
            <person name="Behr J."/>
            <person name="Geissler A.J."/>
            <person name="Schmid J."/>
            <person name="Zehe A."/>
            <person name="Vogel R.F."/>
        </authorList>
    </citation>
    <scope>NUCLEOTIDE SEQUENCE [LARGE SCALE GENOMIC DNA]</scope>
    <source>
        <strain evidence="6 9">TMW 2.1533</strain>
        <strain evidence="7 8">TMW 2.1535</strain>
    </source>
</reference>
<dbReference type="AlphaFoldDB" id="A0A143ARW5"/>
<protein>
    <submittedName>
        <fullName evidence="6">Glutamate transport ATP-binding protein</fullName>
    </submittedName>
</protein>
<keyword evidence="8" id="KW-1185">Reference proteome</keyword>
<evidence type="ECO:0000313" key="6">
    <source>
        <dbReference type="EMBL" id="AMV63509.1"/>
    </source>
</evidence>
<dbReference type="GO" id="GO:0015424">
    <property type="term" value="F:ABC-type amino acid transporter activity"/>
    <property type="evidence" value="ECO:0007669"/>
    <property type="project" value="InterPro"/>
</dbReference>